<evidence type="ECO:0000313" key="4">
    <source>
        <dbReference type="Proteomes" id="UP000001417"/>
    </source>
</evidence>
<dbReference type="InterPro" id="IPR035903">
    <property type="entry name" value="HesB-like_dom_sf"/>
</dbReference>
<reference evidence="3 4" key="1">
    <citation type="journal article" date="2003" name="Nature">
        <title>Genome sequence of Bacillus cereus and comparative analysis with Bacillus anthracis.</title>
        <authorList>
            <person name="Ivanova N."/>
            <person name="Sorokin A."/>
            <person name="Anderson I."/>
            <person name="Galleron N."/>
            <person name="Candelon B."/>
            <person name="Kapatral V."/>
            <person name="Bhattacharyya A."/>
            <person name="Reznik G."/>
            <person name="Mikhailova N."/>
            <person name="Lapidus A."/>
            <person name="Chu L."/>
            <person name="Mazur M."/>
            <person name="Goltsman E."/>
            <person name="Larsen N."/>
            <person name="D'Souza M."/>
            <person name="Walunas T."/>
            <person name="Grechkin Y."/>
            <person name="Pusch G."/>
            <person name="Haselkorn R."/>
            <person name="Fonstein M."/>
            <person name="Ehrlich S.D."/>
            <person name="Overbeek R."/>
            <person name="Kyrpides N."/>
        </authorList>
    </citation>
    <scope>NUCLEOTIDE SEQUENCE [LARGE SCALE GENOMIC DNA]</scope>
    <source>
        <strain evidence="4">ATCC 14579 / DSM 31 / CCUG 7414 / JCM 2152 / NBRC 15305 / NCIMB 9373 / NCTC 2599 / NRRL B-3711</strain>
    </source>
</reference>
<dbReference type="AlphaFoldDB" id="Q812Z5"/>
<protein>
    <submittedName>
        <fullName evidence="3">Hypothetical Cytosolic Protein</fullName>
    </submittedName>
</protein>
<dbReference type="Proteomes" id="UP000001417">
    <property type="component" value="Chromosome"/>
</dbReference>
<evidence type="ECO:0000313" key="3">
    <source>
        <dbReference type="EMBL" id="AAP10538.1"/>
    </source>
</evidence>
<dbReference type="SMR" id="Q812Z5"/>
<name>Q812Z5_BACCR</name>
<sequence>MEELYMNLSVTKEAAQWYKTELNLQSNETLRFFVQYGGCSTVQKGLSLGIRKDDPAHPAVQIQEEGINFFIEGDDEWFFDGHNLSVTLNEGDDFPQFNYEK</sequence>
<gene>
    <name evidence="3" type="ordered locus">BC_3605</name>
</gene>
<proteinExistence type="inferred from homology"/>
<dbReference type="Pfam" id="PF01521">
    <property type="entry name" value="Fe-S_biosyn"/>
    <property type="match status" value="1"/>
</dbReference>
<dbReference type="HOGENOM" id="CLU_163967_2_1_9"/>
<dbReference type="SUPFAM" id="SSF89360">
    <property type="entry name" value="HesB-like domain"/>
    <property type="match status" value="1"/>
</dbReference>
<dbReference type="InterPro" id="IPR000361">
    <property type="entry name" value="ATAP_core_dom"/>
</dbReference>
<feature type="domain" description="Core" evidence="2">
    <location>
        <begin position="6"/>
        <end position="87"/>
    </location>
</feature>
<evidence type="ECO:0000256" key="1">
    <source>
        <dbReference type="ARBA" id="ARBA00006718"/>
    </source>
</evidence>
<dbReference type="EMBL" id="AE016877">
    <property type="protein sequence ID" value="AAP10538.1"/>
    <property type="molecule type" value="Genomic_DNA"/>
</dbReference>
<dbReference type="InterPro" id="IPR008326">
    <property type="entry name" value="PdhI-like"/>
</dbReference>
<accession>Q812Z5</accession>
<comment type="similarity">
    <text evidence="1">Belongs to the HesB/IscA family.</text>
</comment>
<keyword evidence="4" id="KW-1185">Reference proteome</keyword>
<evidence type="ECO:0000259" key="2">
    <source>
        <dbReference type="Pfam" id="PF01521"/>
    </source>
</evidence>
<organism evidence="3 4">
    <name type="scientific">Bacillus cereus (strain ATCC 14579 / DSM 31 / CCUG 7414 / JCM 2152 / NBRC 15305 / NCIMB 9373 / NCTC 2599 / NRRL B-3711)</name>
    <dbReference type="NCBI Taxonomy" id="226900"/>
    <lineage>
        <taxon>Bacteria</taxon>
        <taxon>Bacillati</taxon>
        <taxon>Bacillota</taxon>
        <taxon>Bacilli</taxon>
        <taxon>Bacillales</taxon>
        <taxon>Bacillaceae</taxon>
        <taxon>Bacillus</taxon>
        <taxon>Bacillus cereus group</taxon>
    </lineage>
</organism>
<dbReference type="KEGG" id="bce:BC3605"/>
<dbReference type="PIRSF" id="PIRSF034852">
    <property type="entry name" value="UCP034852"/>
    <property type="match status" value="1"/>
</dbReference>
<dbReference type="PATRIC" id="fig|226900.8.peg.3701"/>